<dbReference type="InterPro" id="IPR023393">
    <property type="entry name" value="START-like_dom_sf"/>
</dbReference>
<protein>
    <recommendedName>
        <fullName evidence="3">Polyketide cyclase / dehydrase and lipid transport</fullName>
    </recommendedName>
</protein>
<organism evidence="1 2">
    <name type="scientific">Sphingobacterium psychroaquaticum</name>
    <dbReference type="NCBI Taxonomy" id="561061"/>
    <lineage>
        <taxon>Bacteria</taxon>
        <taxon>Pseudomonadati</taxon>
        <taxon>Bacteroidota</taxon>
        <taxon>Sphingobacteriia</taxon>
        <taxon>Sphingobacteriales</taxon>
        <taxon>Sphingobacteriaceae</taxon>
        <taxon>Sphingobacterium</taxon>
    </lineage>
</organism>
<name>A0A1X7L4Q3_9SPHI</name>
<dbReference type="Proteomes" id="UP000192980">
    <property type="component" value="Unassembled WGS sequence"/>
</dbReference>
<dbReference type="EMBL" id="FXAU01000008">
    <property type="protein sequence ID" value="SMG48831.1"/>
    <property type="molecule type" value="Genomic_DNA"/>
</dbReference>
<accession>A0A1X7L4Q3</accession>
<evidence type="ECO:0000313" key="2">
    <source>
        <dbReference type="Proteomes" id="UP000192980"/>
    </source>
</evidence>
<dbReference type="Gene3D" id="3.30.530.20">
    <property type="match status" value="1"/>
</dbReference>
<dbReference type="AlphaFoldDB" id="A0A1X7L4Q3"/>
<evidence type="ECO:0008006" key="3">
    <source>
        <dbReference type="Google" id="ProtNLM"/>
    </source>
</evidence>
<gene>
    <name evidence="1" type="ORF">SAMN05660862_3598</name>
</gene>
<reference evidence="1 2" key="1">
    <citation type="submission" date="2017-04" db="EMBL/GenBank/DDBJ databases">
        <authorList>
            <person name="Afonso C.L."/>
            <person name="Miller P.J."/>
            <person name="Scott M.A."/>
            <person name="Spackman E."/>
            <person name="Goraichik I."/>
            <person name="Dimitrov K.M."/>
            <person name="Suarez D.L."/>
            <person name="Swayne D.E."/>
        </authorList>
    </citation>
    <scope>NUCLEOTIDE SEQUENCE [LARGE SCALE GENOMIC DNA]</scope>
    <source>
        <strain evidence="1 2">DSM 22418</strain>
    </source>
</reference>
<keyword evidence="2" id="KW-1185">Reference proteome</keyword>
<evidence type="ECO:0000313" key="1">
    <source>
        <dbReference type="EMBL" id="SMG48831.1"/>
    </source>
</evidence>
<proteinExistence type="predicted"/>
<sequence>MLLLLSQQESYAQMAAAKKVNWDVEHKVSLNATSGYVWNIIKDDKLSTKASNGFVKSITIDDATMPIDRTVYFADGTKRGERVTQMEDQHKLMVIHVAKESLDPGIDDLEIAIFNQANDADTVTELTWRILIKGDKEAKEKAKAKILTELKQYELGIQKMVPSKSIPAMRMQ</sequence>
<dbReference type="STRING" id="561061.SAMN05660862_3598"/>